<dbReference type="InterPro" id="IPR007867">
    <property type="entry name" value="GMC_OxRtase_C"/>
</dbReference>
<keyword evidence="9" id="KW-1133">Transmembrane helix</keyword>
<organism evidence="16 17">
    <name type="scientific">Apostasia shenzhenica</name>
    <dbReference type="NCBI Taxonomy" id="1088818"/>
    <lineage>
        <taxon>Eukaryota</taxon>
        <taxon>Viridiplantae</taxon>
        <taxon>Streptophyta</taxon>
        <taxon>Embryophyta</taxon>
        <taxon>Tracheophyta</taxon>
        <taxon>Spermatophyta</taxon>
        <taxon>Magnoliopsida</taxon>
        <taxon>Liliopsida</taxon>
        <taxon>Asparagales</taxon>
        <taxon>Orchidaceae</taxon>
        <taxon>Apostasioideae</taxon>
        <taxon>Apostasia</taxon>
    </lineage>
</organism>
<accession>A0A2I0AF36</accession>
<dbReference type="InterPro" id="IPR036188">
    <property type="entry name" value="FAD/NAD-bd_sf"/>
</dbReference>
<keyword evidence="10 12" id="KW-0560">Oxidoreductase</keyword>
<sequence length="661" mass="72529">MEVLSAMCEALIPCLSAGELHASNGKEEPPSKDLHAFYLASGSQSPIPDEVAETMVKRGQKEGTFAVKIVLWILAFRLGTLVLCGSLSFCGEFPYISRFSDMSVERREKILKRWSRERVFIPLRMVFLLVRIVCHYIFYSMTDENSDNPSWKAIGYKQRPLHKGIIETRLLKDSSFLSALFDKGLKVNGGRLQDVYTVVDCDAVIVGSGCGGAVAAAVLASSGYRVLVLEKGEYFTTGDYTSLEGPSADQMYESGAIMATVDARVMILAGSTVGGGSTVNWSACIKTPDHVLREWAQEQRLPMFQNLDYYSAMAIVSERLGVTDGCLEEGFQNKVLRKGCQNLGFEVDYVPRNSSENHYCGSCFYGCRNGDKRGADTTWLVDAVEHGAVILTGCKAEKFIFESNQKEKKKEKKCVGLVARALNRDISNRIMIKAKVTISAGGSLLTPPLMLASGLKNPNIGKNLHLHPVSLVWGYFPESMAGELKGKKHEGGIITSVHKVRNGRVIIESSAMGPAAFSSLVPWVSGEDMKERMMRYSRTAHLFALVRDRGSGTVKEEGRITYTFDSKDKEELREGTRKALRILVAAGAEEMGSCKMGENEEEGGVDERGESWEAEGLFVCDGSVLPSAVGVNPMITIQSTAYCIAKGIVNYLSKELNAKED</sequence>
<keyword evidence="11 12" id="KW-0472">Membrane</keyword>
<evidence type="ECO:0000256" key="9">
    <source>
        <dbReference type="ARBA" id="ARBA00022989"/>
    </source>
</evidence>
<reference evidence="16 17" key="1">
    <citation type="journal article" date="2017" name="Nature">
        <title>The Apostasia genome and the evolution of orchids.</title>
        <authorList>
            <person name="Zhang G.Q."/>
            <person name="Liu K.W."/>
            <person name="Li Z."/>
            <person name="Lohaus R."/>
            <person name="Hsiao Y.Y."/>
            <person name="Niu S.C."/>
            <person name="Wang J.Y."/>
            <person name="Lin Y.C."/>
            <person name="Xu Q."/>
            <person name="Chen L.J."/>
            <person name="Yoshida K."/>
            <person name="Fujiwara S."/>
            <person name="Wang Z.W."/>
            <person name="Zhang Y.Q."/>
            <person name="Mitsuda N."/>
            <person name="Wang M."/>
            <person name="Liu G.H."/>
            <person name="Pecoraro L."/>
            <person name="Huang H.X."/>
            <person name="Xiao X.J."/>
            <person name="Lin M."/>
            <person name="Wu X.Y."/>
            <person name="Wu W.L."/>
            <person name="Chen Y.Y."/>
            <person name="Chang S.B."/>
            <person name="Sakamoto S."/>
            <person name="Ohme-Takagi M."/>
            <person name="Yagi M."/>
            <person name="Zeng S.J."/>
            <person name="Shen C.Y."/>
            <person name="Yeh C.M."/>
            <person name="Luo Y.B."/>
            <person name="Tsai W.C."/>
            <person name="Van de Peer Y."/>
            <person name="Liu Z.J."/>
        </authorList>
    </citation>
    <scope>NUCLEOTIDE SEQUENCE [LARGE SCALE GENOMIC DNA]</scope>
    <source>
        <strain evidence="17">cv. Shenzhen</strain>
        <tissue evidence="16">Stem</tissue>
    </source>
</reference>
<name>A0A2I0AF36_9ASPA</name>
<keyword evidence="6" id="KW-0285">Flavoprotein</keyword>
<evidence type="ECO:0000256" key="12">
    <source>
        <dbReference type="PIRNR" id="PIRNR028937"/>
    </source>
</evidence>
<dbReference type="PANTHER" id="PTHR46056">
    <property type="entry name" value="LONG-CHAIN-ALCOHOL OXIDASE"/>
    <property type="match status" value="1"/>
</dbReference>
<dbReference type="InterPro" id="IPR000172">
    <property type="entry name" value="GMC_OxRdtase_N"/>
</dbReference>
<evidence type="ECO:0000256" key="6">
    <source>
        <dbReference type="ARBA" id="ARBA00022630"/>
    </source>
</evidence>
<keyword evidence="8 13" id="KW-0274">FAD</keyword>
<proteinExistence type="inferred from homology"/>
<evidence type="ECO:0000256" key="10">
    <source>
        <dbReference type="ARBA" id="ARBA00023002"/>
    </source>
</evidence>
<evidence type="ECO:0000256" key="11">
    <source>
        <dbReference type="ARBA" id="ARBA00023136"/>
    </source>
</evidence>
<evidence type="ECO:0000256" key="1">
    <source>
        <dbReference type="ARBA" id="ARBA00000920"/>
    </source>
</evidence>
<evidence type="ECO:0000256" key="13">
    <source>
        <dbReference type="PIRSR" id="PIRSR028937-2"/>
    </source>
</evidence>
<dbReference type="Proteomes" id="UP000236161">
    <property type="component" value="Unassembled WGS sequence"/>
</dbReference>
<dbReference type="Pfam" id="PF13450">
    <property type="entry name" value="NAD_binding_8"/>
    <property type="match status" value="1"/>
</dbReference>
<dbReference type="Pfam" id="PF05199">
    <property type="entry name" value="GMC_oxred_C"/>
    <property type="match status" value="1"/>
</dbReference>
<keyword evidence="7" id="KW-0812">Transmembrane</keyword>
<gene>
    <name evidence="16" type="primary">FAO2</name>
    <name evidence="16" type="ORF">AXF42_Ash018170</name>
</gene>
<dbReference type="OrthoDB" id="269227at2759"/>
<comment type="function">
    <text evidence="2 12">Long-chain fatty alcohol oxidase involved in the omega-oxidation pathway of lipid degradation.</text>
</comment>
<comment type="similarity">
    <text evidence="4 12">Belongs to the GMC oxidoreductase family.</text>
</comment>
<evidence type="ECO:0000256" key="2">
    <source>
        <dbReference type="ARBA" id="ARBA00003842"/>
    </source>
</evidence>
<evidence type="ECO:0000256" key="5">
    <source>
        <dbReference type="ARBA" id="ARBA00013125"/>
    </source>
</evidence>
<feature type="binding site" evidence="13">
    <location>
        <begin position="201"/>
        <end position="216"/>
    </location>
    <ligand>
        <name>FAD</name>
        <dbReference type="ChEBI" id="CHEBI:57692"/>
    </ligand>
</feature>
<evidence type="ECO:0000313" key="17">
    <source>
        <dbReference type="Proteomes" id="UP000236161"/>
    </source>
</evidence>
<dbReference type="AlphaFoldDB" id="A0A2I0AF36"/>
<comment type="subcellular location">
    <subcellularLocation>
        <location evidence="3 12">Membrane</location>
    </subcellularLocation>
</comment>
<dbReference type="SUPFAM" id="SSF51905">
    <property type="entry name" value="FAD/NAD(P)-binding domain"/>
    <property type="match status" value="1"/>
</dbReference>
<comment type="catalytic activity">
    <reaction evidence="1 12">
        <text>a long-chain primary fatty alcohol + O2 = a long-chain fatty aldehyde + H2O2</text>
        <dbReference type="Rhea" id="RHEA:22756"/>
        <dbReference type="ChEBI" id="CHEBI:15379"/>
        <dbReference type="ChEBI" id="CHEBI:16240"/>
        <dbReference type="ChEBI" id="CHEBI:17176"/>
        <dbReference type="ChEBI" id="CHEBI:77396"/>
        <dbReference type="EC" id="1.1.3.20"/>
    </reaction>
</comment>
<feature type="domain" description="Glucose-methanol-choline oxidoreductase C-terminal" evidence="15">
    <location>
        <begin position="562"/>
        <end position="641"/>
    </location>
</feature>
<dbReference type="GO" id="GO:0046577">
    <property type="term" value="F:long-chain-alcohol oxidase activity"/>
    <property type="evidence" value="ECO:0007669"/>
    <property type="project" value="UniProtKB-EC"/>
</dbReference>
<dbReference type="PIRSF" id="PIRSF028937">
    <property type="entry name" value="Lg_Ch_AO"/>
    <property type="match status" value="1"/>
</dbReference>
<evidence type="ECO:0000259" key="14">
    <source>
        <dbReference type="Pfam" id="PF00732"/>
    </source>
</evidence>
<evidence type="ECO:0000256" key="4">
    <source>
        <dbReference type="ARBA" id="ARBA00010790"/>
    </source>
</evidence>
<dbReference type="EMBL" id="KZ451984">
    <property type="protein sequence ID" value="PKA54160.1"/>
    <property type="molecule type" value="Genomic_DNA"/>
</dbReference>
<dbReference type="STRING" id="1088818.A0A2I0AF36"/>
<dbReference type="GO" id="GO:0016020">
    <property type="term" value="C:membrane"/>
    <property type="evidence" value="ECO:0007669"/>
    <property type="project" value="UniProtKB-SubCell"/>
</dbReference>
<evidence type="ECO:0000256" key="7">
    <source>
        <dbReference type="ARBA" id="ARBA00022692"/>
    </source>
</evidence>
<dbReference type="PANTHER" id="PTHR46056:SF12">
    <property type="entry name" value="LONG-CHAIN-ALCOHOL OXIDASE"/>
    <property type="match status" value="1"/>
</dbReference>
<evidence type="ECO:0000313" key="16">
    <source>
        <dbReference type="EMBL" id="PKA54160.1"/>
    </source>
</evidence>
<dbReference type="EC" id="1.1.3.20" evidence="5 12"/>
<dbReference type="GO" id="GO:0050660">
    <property type="term" value="F:flavin adenine dinucleotide binding"/>
    <property type="evidence" value="ECO:0007669"/>
    <property type="project" value="InterPro"/>
</dbReference>
<protein>
    <recommendedName>
        <fullName evidence="5 12">Long-chain-alcohol oxidase</fullName>
        <ecNumber evidence="5 12">1.1.3.20</ecNumber>
    </recommendedName>
</protein>
<evidence type="ECO:0000256" key="8">
    <source>
        <dbReference type="ARBA" id="ARBA00022827"/>
    </source>
</evidence>
<evidence type="ECO:0000259" key="15">
    <source>
        <dbReference type="Pfam" id="PF05199"/>
    </source>
</evidence>
<feature type="domain" description="Glucose-methanol-choline oxidoreductase N-terminal" evidence="14">
    <location>
        <begin position="249"/>
        <end position="469"/>
    </location>
</feature>
<dbReference type="InterPro" id="IPR012400">
    <property type="entry name" value="Long_Oxdase"/>
</dbReference>
<evidence type="ECO:0000256" key="3">
    <source>
        <dbReference type="ARBA" id="ARBA00004370"/>
    </source>
</evidence>
<dbReference type="Gene3D" id="3.50.50.60">
    <property type="entry name" value="FAD/NAD(P)-binding domain"/>
    <property type="match status" value="2"/>
</dbReference>
<keyword evidence="17" id="KW-1185">Reference proteome</keyword>
<dbReference type="Pfam" id="PF00732">
    <property type="entry name" value="GMC_oxred_N"/>
    <property type="match status" value="1"/>
</dbReference>